<evidence type="ECO:0000313" key="3">
    <source>
        <dbReference type="EMBL" id="CAI3933365.1"/>
    </source>
</evidence>
<dbReference type="RefSeq" id="WP_271788773.1">
    <property type="nucleotide sequence ID" value="NZ_CAMXCM010000001.1"/>
</dbReference>
<proteinExistence type="predicted"/>
<dbReference type="GO" id="GO:0005886">
    <property type="term" value="C:plasma membrane"/>
    <property type="evidence" value="ECO:0007669"/>
    <property type="project" value="TreeGrafter"/>
</dbReference>
<dbReference type="GO" id="GO:0090313">
    <property type="term" value="P:regulation of protein targeting to membrane"/>
    <property type="evidence" value="ECO:0007669"/>
    <property type="project" value="TreeGrafter"/>
</dbReference>
<dbReference type="PROSITE" id="PS51257">
    <property type="entry name" value="PROKAR_LIPOPROTEIN"/>
    <property type="match status" value="1"/>
</dbReference>
<name>A0A9W4TMB0_9PROT</name>
<evidence type="ECO:0000313" key="2">
    <source>
        <dbReference type="EMBL" id="CAI3927521.1"/>
    </source>
</evidence>
<dbReference type="Proteomes" id="UP001154259">
    <property type="component" value="Unassembled WGS sequence"/>
</dbReference>
<comment type="caution">
    <text evidence="3">The sequence shown here is derived from an EMBL/GenBank/DDBJ whole genome shotgun (WGS) entry which is preliminary data.</text>
</comment>
<sequence length="724" mass="81370">MSKKKVILGSFGVLACLVGGSLFAVNHFVDRKMILDQLYSNIEKQTGRKLALQNLDIHFFPWPEIHASNITLSNMPGGKNPHFITAENLEADLNLWSLWQRTIHFKSIKLSNVQIHLERNAQGQKNWDLQPNETIKKTDQPAAQHFTHRKWGWQFNNVKLENVECWYDDALNKKNAHLFFEQAELNQLETDKVRFNINGSHHRAKFTIAGRISHLTELLENDDTITPPAKFQVNLTEYVRNQNIGNLRISGTLKSLVKAKGYDIIVRGTILNLNDLNHLFPHAHLPSIENITLNTSFRDISNANDPQGKPQIDLLQLHTGKVNAAIFPDDFQLISTEIVANDLNADVNTQIVGQLYGKMFRWSGNIGQLKTLQDNILFKTDGNLPISGKLSSANYNLKLDGTIGGKDPSLSTELSLLNYNKYFNNFGNLNAQNILYSGKLIASFPLTLASLENINKNFILNNIIINGKLFSNNIKIDQNIFNNFSSNLDWKNRELSLTQLQLANKQSNFKGDVHYSLKQVTPELDVRIVSSSFPMKWIEDYFSVANIYTGQITVLGSLTATGNNWQEWEKTLTGKIGLFGTDGILEAEGLKHYIGQAAATLPLKKSLSTQCIALRAQINPNDLFFDTITVQTNQFALNGQGTFDIPEQKMNLHFIPDIRLGAISASAPIRIGGTLLKPYTTFDMNKKRVFSLNINALNQSQPATNYCQGAIEKAKNPLGVLQKK</sequence>
<organism evidence="3 4">
    <name type="scientific">Commensalibacter communis</name>
    <dbReference type="NCBI Taxonomy" id="2972786"/>
    <lineage>
        <taxon>Bacteria</taxon>
        <taxon>Pseudomonadati</taxon>
        <taxon>Pseudomonadota</taxon>
        <taxon>Alphaproteobacteria</taxon>
        <taxon>Acetobacterales</taxon>
        <taxon>Acetobacteraceae</taxon>
    </lineage>
</organism>
<evidence type="ECO:0000313" key="4">
    <source>
        <dbReference type="Proteomes" id="UP001154255"/>
    </source>
</evidence>
<dbReference type="PANTHER" id="PTHR30441:SF4">
    <property type="entry name" value="PROTEIN ASMA"/>
    <property type="match status" value="1"/>
</dbReference>
<dbReference type="Proteomes" id="UP001154255">
    <property type="component" value="Unassembled WGS sequence"/>
</dbReference>
<dbReference type="AlphaFoldDB" id="A0A9W4TMB0"/>
<evidence type="ECO:0000313" key="5">
    <source>
        <dbReference type="Proteomes" id="UP001154259"/>
    </source>
</evidence>
<protein>
    <submittedName>
        <fullName evidence="3">Uncharacterized conserved protein AsmA involved in outer membrane biogenesis (AsmA)</fullName>
    </submittedName>
</protein>
<evidence type="ECO:0000259" key="1">
    <source>
        <dbReference type="Pfam" id="PF05170"/>
    </source>
</evidence>
<accession>A0A9W4TMB0</accession>
<dbReference type="PANTHER" id="PTHR30441">
    <property type="entry name" value="DUF748 DOMAIN-CONTAINING PROTEIN"/>
    <property type="match status" value="1"/>
</dbReference>
<dbReference type="InterPro" id="IPR052894">
    <property type="entry name" value="AsmA-related"/>
</dbReference>
<dbReference type="EMBL" id="CAMXCM010000001">
    <property type="protein sequence ID" value="CAI3933365.1"/>
    <property type="molecule type" value="Genomic_DNA"/>
</dbReference>
<keyword evidence="5" id="KW-1185">Reference proteome</keyword>
<reference evidence="3" key="1">
    <citation type="submission" date="2022-10" db="EMBL/GenBank/DDBJ databases">
        <authorList>
            <person name="Botero Cardona J."/>
        </authorList>
    </citation>
    <scope>NUCLEOTIDE SEQUENCE</scope>
    <source>
        <strain evidence="3">LMG 31819</strain>
        <strain evidence="2">R-53529</strain>
    </source>
</reference>
<dbReference type="InterPro" id="IPR007844">
    <property type="entry name" value="AsmA"/>
</dbReference>
<dbReference type="EMBL" id="CAMXCS010000001">
    <property type="protein sequence ID" value="CAI3927521.1"/>
    <property type="molecule type" value="Genomic_DNA"/>
</dbReference>
<gene>
    <name evidence="2" type="ORF">R53529_LOCUS322</name>
    <name evidence="3" type="ORF">R53530_LOCUS779</name>
</gene>
<dbReference type="Pfam" id="PF05170">
    <property type="entry name" value="AsmA"/>
    <property type="match status" value="1"/>
</dbReference>
<feature type="domain" description="AsmA" evidence="1">
    <location>
        <begin position="1"/>
        <end position="206"/>
    </location>
</feature>